<organism evidence="14 15">
    <name type="scientific">Limnobacter profundi</name>
    <dbReference type="NCBI Taxonomy" id="2732163"/>
    <lineage>
        <taxon>Bacteria</taxon>
        <taxon>Pseudomonadati</taxon>
        <taxon>Pseudomonadota</taxon>
        <taxon>Betaproteobacteria</taxon>
        <taxon>Burkholderiales</taxon>
        <taxon>Burkholderiaceae</taxon>
        <taxon>Limnobacter</taxon>
    </lineage>
</organism>
<dbReference type="InterPro" id="IPR036890">
    <property type="entry name" value="HATPase_C_sf"/>
</dbReference>
<reference evidence="14 15" key="1">
    <citation type="submission" date="2020-05" db="EMBL/GenBank/DDBJ databases">
        <title>Compete genome of Limnobacter sp. SAORIC-580.</title>
        <authorList>
            <person name="Song J."/>
            <person name="Cho J.-C."/>
        </authorList>
    </citation>
    <scope>NUCLEOTIDE SEQUENCE [LARGE SCALE GENOMIC DNA]</scope>
    <source>
        <strain evidence="14 15">SAORIC-580</strain>
    </source>
</reference>
<keyword evidence="15" id="KW-1185">Reference proteome</keyword>
<feature type="modified residue" description="4-aspartylphosphate" evidence="9">
    <location>
        <position position="736"/>
    </location>
</feature>
<keyword evidence="4 9" id="KW-0597">Phosphoprotein</keyword>
<dbReference type="InterPro" id="IPR004358">
    <property type="entry name" value="Sig_transdc_His_kin-like_C"/>
</dbReference>
<feature type="domain" description="CHASE" evidence="13">
    <location>
        <begin position="115"/>
        <end position="209"/>
    </location>
</feature>
<dbReference type="InterPro" id="IPR003661">
    <property type="entry name" value="HisK_dim/P_dom"/>
</dbReference>
<dbReference type="PROSITE" id="PS50110">
    <property type="entry name" value="RESPONSE_REGULATORY"/>
    <property type="match status" value="1"/>
</dbReference>
<dbReference type="InterPro" id="IPR006189">
    <property type="entry name" value="CHASE_dom"/>
</dbReference>
<dbReference type="SMART" id="SM00388">
    <property type="entry name" value="HisKA"/>
    <property type="match status" value="1"/>
</dbReference>
<keyword evidence="8 10" id="KW-0472">Membrane</keyword>
<dbReference type="Pfam" id="PF03924">
    <property type="entry name" value="CHASE"/>
    <property type="match status" value="1"/>
</dbReference>
<gene>
    <name evidence="14" type="ORF">HKT17_04525</name>
</gene>
<dbReference type="SMART" id="SM01079">
    <property type="entry name" value="CHASE"/>
    <property type="match status" value="1"/>
</dbReference>
<keyword evidence="6 10" id="KW-1133">Transmembrane helix</keyword>
<dbReference type="InterPro" id="IPR005467">
    <property type="entry name" value="His_kinase_dom"/>
</dbReference>
<dbReference type="PANTHER" id="PTHR45339">
    <property type="entry name" value="HYBRID SIGNAL TRANSDUCTION HISTIDINE KINASE J"/>
    <property type="match status" value="1"/>
</dbReference>
<dbReference type="SMART" id="SM00448">
    <property type="entry name" value="REC"/>
    <property type="match status" value="1"/>
</dbReference>
<dbReference type="SUPFAM" id="SSF55874">
    <property type="entry name" value="ATPase domain of HSP90 chaperone/DNA topoisomerase II/histidine kinase"/>
    <property type="match status" value="1"/>
</dbReference>
<evidence type="ECO:0000259" key="12">
    <source>
        <dbReference type="PROSITE" id="PS50110"/>
    </source>
</evidence>
<dbReference type="PROSITE" id="PS50839">
    <property type="entry name" value="CHASE"/>
    <property type="match status" value="1"/>
</dbReference>
<feature type="transmembrane region" description="Helical" evidence="10">
    <location>
        <begin position="20"/>
        <end position="41"/>
    </location>
</feature>
<evidence type="ECO:0000256" key="2">
    <source>
        <dbReference type="ARBA" id="ARBA00004370"/>
    </source>
</evidence>
<name>A0ABX6N3Q2_9BURK</name>
<dbReference type="CDD" id="cd16922">
    <property type="entry name" value="HATPase_EvgS-ArcB-TorS-like"/>
    <property type="match status" value="1"/>
</dbReference>
<dbReference type="Gene3D" id="3.30.450.350">
    <property type="entry name" value="CHASE domain"/>
    <property type="match status" value="1"/>
</dbReference>
<evidence type="ECO:0000256" key="8">
    <source>
        <dbReference type="ARBA" id="ARBA00023136"/>
    </source>
</evidence>
<proteinExistence type="predicted"/>
<protein>
    <recommendedName>
        <fullName evidence="3">histidine kinase</fullName>
        <ecNumber evidence="3">2.7.13.3</ecNumber>
    </recommendedName>
</protein>
<dbReference type="Pfam" id="PF00072">
    <property type="entry name" value="Response_reg"/>
    <property type="match status" value="1"/>
</dbReference>
<dbReference type="InterPro" id="IPR003594">
    <property type="entry name" value="HATPase_dom"/>
</dbReference>
<dbReference type="Proteomes" id="UP000501130">
    <property type="component" value="Chromosome"/>
</dbReference>
<evidence type="ECO:0000256" key="9">
    <source>
        <dbReference type="PROSITE-ProRule" id="PRU00169"/>
    </source>
</evidence>
<dbReference type="SUPFAM" id="SSF47384">
    <property type="entry name" value="Homodimeric domain of signal transducing histidine kinase"/>
    <property type="match status" value="1"/>
</dbReference>
<evidence type="ECO:0000259" key="13">
    <source>
        <dbReference type="PROSITE" id="PS50839"/>
    </source>
</evidence>
<feature type="domain" description="Response regulatory" evidence="12">
    <location>
        <begin position="685"/>
        <end position="803"/>
    </location>
</feature>
<dbReference type="Gene3D" id="3.30.565.10">
    <property type="entry name" value="Histidine kinase-like ATPase, C-terminal domain"/>
    <property type="match status" value="1"/>
</dbReference>
<comment type="subcellular location">
    <subcellularLocation>
        <location evidence="2">Membrane</location>
    </subcellularLocation>
</comment>
<dbReference type="PROSITE" id="PS51257">
    <property type="entry name" value="PROKAR_LIPOPROTEIN"/>
    <property type="match status" value="1"/>
</dbReference>
<evidence type="ECO:0000256" key="4">
    <source>
        <dbReference type="ARBA" id="ARBA00022553"/>
    </source>
</evidence>
<keyword evidence="7" id="KW-0902">Two-component regulatory system</keyword>
<dbReference type="PROSITE" id="PS50109">
    <property type="entry name" value="HIS_KIN"/>
    <property type="match status" value="1"/>
</dbReference>
<dbReference type="RefSeq" id="WP_171098173.1">
    <property type="nucleotide sequence ID" value="NZ_CP053084.1"/>
</dbReference>
<dbReference type="InterPro" id="IPR036097">
    <property type="entry name" value="HisK_dim/P_sf"/>
</dbReference>
<dbReference type="EC" id="2.7.13.3" evidence="3"/>
<evidence type="ECO:0000256" key="3">
    <source>
        <dbReference type="ARBA" id="ARBA00012438"/>
    </source>
</evidence>
<comment type="catalytic activity">
    <reaction evidence="1">
        <text>ATP + protein L-histidine = ADP + protein N-phospho-L-histidine.</text>
        <dbReference type="EC" id="2.7.13.3"/>
    </reaction>
</comment>
<evidence type="ECO:0000256" key="5">
    <source>
        <dbReference type="ARBA" id="ARBA00022692"/>
    </source>
</evidence>
<feature type="transmembrane region" description="Helical" evidence="10">
    <location>
        <begin position="270"/>
        <end position="290"/>
    </location>
</feature>
<dbReference type="SUPFAM" id="SSF52172">
    <property type="entry name" value="CheY-like"/>
    <property type="match status" value="1"/>
</dbReference>
<dbReference type="CDD" id="cd17546">
    <property type="entry name" value="REC_hyHK_CKI1_RcsC-like"/>
    <property type="match status" value="1"/>
</dbReference>
<evidence type="ECO:0000259" key="11">
    <source>
        <dbReference type="PROSITE" id="PS50109"/>
    </source>
</evidence>
<evidence type="ECO:0000256" key="10">
    <source>
        <dbReference type="SAM" id="Phobius"/>
    </source>
</evidence>
<accession>A0ABX6N3Q2</accession>
<dbReference type="Pfam" id="PF02518">
    <property type="entry name" value="HATPase_c"/>
    <property type="match status" value="1"/>
</dbReference>
<dbReference type="InterPro" id="IPR011006">
    <property type="entry name" value="CheY-like_superfamily"/>
</dbReference>
<feature type="domain" description="Histidine kinase" evidence="11">
    <location>
        <begin position="319"/>
        <end position="541"/>
    </location>
</feature>
<dbReference type="Gene3D" id="3.40.50.2300">
    <property type="match status" value="1"/>
</dbReference>
<dbReference type="Pfam" id="PF00512">
    <property type="entry name" value="HisKA"/>
    <property type="match status" value="1"/>
</dbReference>
<dbReference type="Gene3D" id="1.10.287.130">
    <property type="match status" value="1"/>
</dbReference>
<dbReference type="CDD" id="cd00082">
    <property type="entry name" value="HisKA"/>
    <property type="match status" value="1"/>
</dbReference>
<evidence type="ECO:0000256" key="6">
    <source>
        <dbReference type="ARBA" id="ARBA00022989"/>
    </source>
</evidence>
<evidence type="ECO:0000256" key="1">
    <source>
        <dbReference type="ARBA" id="ARBA00000085"/>
    </source>
</evidence>
<evidence type="ECO:0000313" key="14">
    <source>
        <dbReference type="EMBL" id="QJR29024.1"/>
    </source>
</evidence>
<dbReference type="InterPro" id="IPR001789">
    <property type="entry name" value="Sig_transdc_resp-reg_receiver"/>
</dbReference>
<keyword evidence="5 10" id="KW-0812">Transmembrane</keyword>
<dbReference type="PRINTS" id="PR00344">
    <property type="entry name" value="BCTRLSENSOR"/>
</dbReference>
<dbReference type="InterPro" id="IPR042240">
    <property type="entry name" value="CHASE_sf"/>
</dbReference>
<evidence type="ECO:0000313" key="15">
    <source>
        <dbReference type="Proteomes" id="UP000501130"/>
    </source>
</evidence>
<dbReference type="PANTHER" id="PTHR45339:SF1">
    <property type="entry name" value="HYBRID SIGNAL TRANSDUCTION HISTIDINE KINASE J"/>
    <property type="match status" value="1"/>
</dbReference>
<dbReference type="SMART" id="SM00387">
    <property type="entry name" value="HATPase_c"/>
    <property type="match status" value="1"/>
</dbReference>
<evidence type="ECO:0000256" key="7">
    <source>
        <dbReference type="ARBA" id="ARBA00023012"/>
    </source>
</evidence>
<dbReference type="EMBL" id="CP053084">
    <property type="protein sequence ID" value="QJR29024.1"/>
    <property type="molecule type" value="Genomic_DNA"/>
</dbReference>
<sequence length="810" mass="90885">MPFSKNFASHSNKQSSLGLLPWLIGVALCACVLSLVLFNSIQEQSEAQRVKAEVRYSLDHHANKLDKIVGKASANLHSIEVFVRQTPELNQASFEQFSSLLSVENPAIRSLQYAPKGILTFLTNPALNQSAIGLNLYKAPLTAPYLEEAALTGKTIMEGPRELVQGGHALILRYPVYRQRNPDSNRDLMGFAAVLIDFEYVKQKVIEPLEQQGLIVRIQQKSPMHANWVPIHGNPDSQLIDPISSTVFFPYGEWSIEVAPKQGWSPTVGIHPFLVLLAVITMAIVVWMSLHEYRSRKAMQAAYESAKTANELKDRLIANVSHEIRTPLTSINSIAMMLDAPTYSTEVQDLGKAIKQSSEAVNVIVNDLLDLSKIRQGYFRLNDSNFKLGTLIDNTANMLQQQWLQKPGVEPILLEPPSSRTSYLGDRGRIEQVVQNLISNAFKFTMFGSVTVRFQVVTESRERDQLVVEVSDTGVGIPQSDIERIFDAFYQVDSSLQKRYNGAGLGLAICRQIIEVMGGTIQVRSKPNLGTQFEFRLPLAHGELKQDQTDSENHAANRMLLHVGDMALDPQLATTLEPDWQVRFLHRDITSEKVLPIHDNARVLLDIPEPLGADKMNWLSRFLDRQQHLAQHIVWLGKDLPAIAQKHNIRQLMKPLTRKRLSRVYENEREEQTSFHEQTGATPLRLLLAEDNALNAKVFKKLLENRGVAVTCVYNGADALALLTSGNAHFDAVLMDLQMPVMDGLEATRLIRRHEELQGLLVYAVSGHVSSSMRNECLNIGFTNFITKPFDPDMLIDDIHARLKESGRSH</sequence>